<dbReference type="Gene3D" id="1.10.630.10">
    <property type="entry name" value="Cytochrome P450"/>
    <property type="match status" value="1"/>
</dbReference>
<reference evidence="6" key="1">
    <citation type="journal article" date="2022" name="IScience">
        <title>Evolution of zygomycete secretomes and the origins of terrestrial fungal ecologies.</title>
        <authorList>
            <person name="Chang Y."/>
            <person name="Wang Y."/>
            <person name="Mondo S."/>
            <person name="Ahrendt S."/>
            <person name="Andreopoulos W."/>
            <person name="Barry K."/>
            <person name="Beard J."/>
            <person name="Benny G.L."/>
            <person name="Blankenship S."/>
            <person name="Bonito G."/>
            <person name="Cuomo C."/>
            <person name="Desiro A."/>
            <person name="Gervers K.A."/>
            <person name="Hundley H."/>
            <person name="Kuo A."/>
            <person name="LaButti K."/>
            <person name="Lang B.F."/>
            <person name="Lipzen A."/>
            <person name="O'Donnell K."/>
            <person name="Pangilinan J."/>
            <person name="Reynolds N."/>
            <person name="Sandor L."/>
            <person name="Smith M.E."/>
            <person name="Tsang A."/>
            <person name="Grigoriev I.V."/>
            <person name="Stajich J.E."/>
            <person name="Spatafora J.W."/>
        </authorList>
    </citation>
    <scope>NUCLEOTIDE SEQUENCE</scope>
    <source>
        <strain evidence="6">RSA 2281</strain>
    </source>
</reference>
<dbReference type="InterPro" id="IPR002401">
    <property type="entry name" value="Cyt_P450_E_grp-I"/>
</dbReference>
<dbReference type="Pfam" id="PF00067">
    <property type="entry name" value="p450"/>
    <property type="match status" value="1"/>
</dbReference>
<evidence type="ECO:0000256" key="3">
    <source>
        <dbReference type="ARBA" id="ARBA00023002"/>
    </source>
</evidence>
<evidence type="ECO:0000256" key="5">
    <source>
        <dbReference type="PIRSR" id="PIRSR602401-1"/>
    </source>
</evidence>
<keyword evidence="3" id="KW-0560">Oxidoreductase</keyword>
<proteinExistence type="inferred from homology"/>
<dbReference type="Proteomes" id="UP001209540">
    <property type="component" value="Unassembled WGS sequence"/>
</dbReference>
<dbReference type="InterPro" id="IPR001128">
    <property type="entry name" value="Cyt_P450"/>
</dbReference>
<protein>
    <submittedName>
        <fullName evidence="6">Cytochrome P450</fullName>
    </submittedName>
</protein>
<dbReference type="GO" id="GO:0004497">
    <property type="term" value="F:monooxygenase activity"/>
    <property type="evidence" value="ECO:0007669"/>
    <property type="project" value="InterPro"/>
</dbReference>
<dbReference type="AlphaFoldDB" id="A0AAD5K303"/>
<keyword evidence="7" id="KW-1185">Reference proteome</keyword>
<keyword evidence="5" id="KW-0349">Heme</keyword>
<dbReference type="EMBL" id="JAIXMP010000010">
    <property type="protein sequence ID" value="KAI9266788.1"/>
    <property type="molecule type" value="Genomic_DNA"/>
</dbReference>
<sequence length="505" mass="57568">MSNQTKDRLISTTKFAYGAAVGLFGMLVLKYPDCAIFHDVPENIPRIKGFPLIGSIIQEVANYEKYYGSQHEQFTKLNTLTMVTSAVGLPLTITTIDPKNIEHFLRVNFSNYVKSDHFRTSLKGLFGHSIVLSEGHRWAYHRKAAVRIFSTKRLEDYFAHVIVTELNVMVKKVLDNYALDGAIIDLQDLFLKYTMDSFVMIAFGKNLNTLTSKEVVPVSESFDKCVQHVFNMSTNPFTPIIDKFNNVFRGPQTKSINQHYDTLNDFAYTIIAERKDDLKNGHSFNDLLSVAMEQGNESGEEFSDEDLRDLIVSSIVAARDANAAALSWGLLCIIQHPEVQVKLLQEIENYLPENKNDQQQQPLLFYEILRLYPPATVNFRDALNDDVWPDGTKIRKGNTVSINLYAQARSPKVWGDDCNEFKPERWLQPDGRLRHESQAKWPIFNVSPRACIGQNLATLESITAIVTLVQRYKFSLVPNQNFEYSVSLVMAMKHGLKVHVQNREN</sequence>
<dbReference type="GO" id="GO:0020037">
    <property type="term" value="F:heme binding"/>
    <property type="evidence" value="ECO:0007669"/>
    <property type="project" value="InterPro"/>
</dbReference>
<dbReference type="PRINTS" id="PR00463">
    <property type="entry name" value="EP450I"/>
</dbReference>
<comment type="cofactor">
    <cofactor evidence="5">
        <name>heme</name>
        <dbReference type="ChEBI" id="CHEBI:30413"/>
    </cofactor>
</comment>
<dbReference type="GO" id="GO:0005506">
    <property type="term" value="F:iron ion binding"/>
    <property type="evidence" value="ECO:0007669"/>
    <property type="project" value="InterPro"/>
</dbReference>
<gene>
    <name evidence="6" type="ORF">BDA99DRAFT_436632</name>
</gene>
<feature type="binding site" description="axial binding residue" evidence="5">
    <location>
        <position position="451"/>
    </location>
    <ligand>
        <name>heme</name>
        <dbReference type="ChEBI" id="CHEBI:30413"/>
    </ligand>
    <ligandPart>
        <name>Fe</name>
        <dbReference type="ChEBI" id="CHEBI:18248"/>
    </ligandPart>
</feature>
<comment type="caution">
    <text evidence="6">The sequence shown here is derived from an EMBL/GenBank/DDBJ whole genome shotgun (WGS) entry which is preliminary data.</text>
</comment>
<comment type="similarity">
    <text evidence="1">Belongs to the cytochrome P450 family.</text>
</comment>
<organism evidence="6 7">
    <name type="scientific">Phascolomyces articulosus</name>
    <dbReference type="NCBI Taxonomy" id="60185"/>
    <lineage>
        <taxon>Eukaryota</taxon>
        <taxon>Fungi</taxon>
        <taxon>Fungi incertae sedis</taxon>
        <taxon>Mucoromycota</taxon>
        <taxon>Mucoromycotina</taxon>
        <taxon>Mucoromycetes</taxon>
        <taxon>Mucorales</taxon>
        <taxon>Lichtheimiaceae</taxon>
        <taxon>Phascolomyces</taxon>
    </lineage>
</organism>
<evidence type="ECO:0000256" key="1">
    <source>
        <dbReference type="ARBA" id="ARBA00010617"/>
    </source>
</evidence>
<name>A0AAD5K303_9FUNG</name>
<evidence type="ECO:0000313" key="6">
    <source>
        <dbReference type="EMBL" id="KAI9266788.1"/>
    </source>
</evidence>
<keyword evidence="2 5" id="KW-0479">Metal-binding</keyword>
<dbReference type="PANTHER" id="PTHR24296">
    <property type="entry name" value="CYTOCHROME P450"/>
    <property type="match status" value="1"/>
</dbReference>
<evidence type="ECO:0000256" key="2">
    <source>
        <dbReference type="ARBA" id="ARBA00022723"/>
    </source>
</evidence>
<dbReference type="InterPro" id="IPR036396">
    <property type="entry name" value="Cyt_P450_sf"/>
</dbReference>
<evidence type="ECO:0000313" key="7">
    <source>
        <dbReference type="Proteomes" id="UP001209540"/>
    </source>
</evidence>
<dbReference type="SUPFAM" id="SSF48264">
    <property type="entry name" value="Cytochrome P450"/>
    <property type="match status" value="1"/>
</dbReference>
<keyword evidence="4 5" id="KW-0408">Iron</keyword>
<dbReference type="GO" id="GO:0016705">
    <property type="term" value="F:oxidoreductase activity, acting on paired donors, with incorporation or reduction of molecular oxygen"/>
    <property type="evidence" value="ECO:0007669"/>
    <property type="project" value="InterPro"/>
</dbReference>
<reference evidence="6" key="2">
    <citation type="submission" date="2023-02" db="EMBL/GenBank/DDBJ databases">
        <authorList>
            <consortium name="DOE Joint Genome Institute"/>
            <person name="Mondo S.J."/>
            <person name="Chang Y."/>
            <person name="Wang Y."/>
            <person name="Ahrendt S."/>
            <person name="Andreopoulos W."/>
            <person name="Barry K."/>
            <person name="Beard J."/>
            <person name="Benny G.L."/>
            <person name="Blankenship S."/>
            <person name="Bonito G."/>
            <person name="Cuomo C."/>
            <person name="Desiro A."/>
            <person name="Gervers K.A."/>
            <person name="Hundley H."/>
            <person name="Kuo A."/>
            <person name="LaButti K."/>
            <person name="Lang B.F."/>
            <person name="Lipzen A."/>
            <person name="O'Donnell K."/>
            <person name="Pangilinan J."/>
            <person name="Reynolds N."/>
            <person name="Sandor L."/>
            <person name="Smith M.W."/>
            <person name="Tsang A."/>
            <person name="Grigoriev I.V."/>
            <person name="Stajich J.E."/>
            <person name="Spatafora J.W."/>
        </authorList>
    </citation>
    <scope>NUCLEOTIDE SEQUENCE</scope>
    <source>
        <strain evidence="6">RSA 2281</strain>
    </source>
</reference>
<evidence type="ECO:0000256" key="4">
    <source>
        <dbReference type="ARBA" id="ARBA00023004"/>
    </source>
</evidence>
<dbReference type="PRINTS" id="PR00385">
    <property type="entry name" value="P450"/>
</dbReference>
<accession>A0AAD5K303</accession>